<dbReference type="EMBL" id="BMXK01000002">
    <property type="protein sequence ID" value="GHD01718.1"/>
    <property type="molecule type" value="Genomic_DNA"/>
</dbReference>
<dbReference type="PANTHER" id="PTHR30283:SF4">
    <property type="entry name" value="PEROXIDE STRESS RESISTANCE PROTEIN YAAA"/>
    <property type="match status" value="1"/>
</dbReference>
<sequence>MPRVPGESLAPRAPDTMLGVLILLPPSEGKQPAATQTPFHAENLSFSALTDARLTMMAALAEASGGDDAHSVLGVGESLAHELERNRRLDNEPAAPAHTIYTGVLYEALGYEVLSPAARRAADESIVVVSALWGAVGFADAIPAYRLSMSVKLPAPAGAPIGRLASWWKPRLKPVLDERAADKLVIDCRSSTYAAAWAPPAGTSVTAGVVQVRNGQRKVVSHFAKHTRGQLIRHLLTRPGPAPATPDELLAAARERWEAELTPGTARKPHQLTIVLPEDHSFARTSEGTP</sequence>
<dbReference type="Pfam" id="PF03883">
    <property type="entry name" value="H2O2_YaaD"/>
    <property type="match status" value="1"/>
</dbReference>
<accession>A0ABQ3GCY4</accession>
<gene>
    <name evidence="1" type="ORF">GCM10008096_06150</name>
</gene>
<dbReference type="Proteomes" id="UP000642819">
    <property type="component" value="Unassembled WGS sequence"/>
</dbReference>
<organism evidence="1 2">
    <name type="scientific">Zhihengliuella salsuginis</name>
    <dbReference type="NCBI Taxonomy" id="578222"/>
    <lineage>
        <taxon>Bacteria</taxon>
        <taxon>Bacillati</taxon>
        <taxon>Actinomycetota</taxon>
        <taxon>Actinomycetes</taxon>
        <taxon>Micrococcales</taxon>
        <taxon>Micrococcaceae</taxon>
        <taxon>Zhihengliuella</taxon>
    </lineage>
</organism>
<proteinExistence type="predicted"/>
<evidence type="ECO:0000313" key="2">
    <source>
        <dbReference type="Proteomes" id="UP000642819"/>
    </source>
</evidence>
<protein>
    <submittedName>
        <fullName evidence="1">UPF0246 protein</fullName>
    </submittedName>
</protein>
<evidence type="ECO:0000313" key="1">
    <source>
        <dbReference type="EMBL" id="GHD01718.1"/>
    </source>
</evidence>
<dbReference type="PANTHER" id="PTHR30283">
    <property type="entry name" value="PEROXIDE STRESS RESPONSE PROTEIN YAAA"/>
    <property type="match status" value="1"/>
</dbReference>
<name>A0ABQ3GCY4_9MICC</name>
<reference evidence="2" key="1">
    <citation type="journal article" date="2019" name="Int. J. Syst. Evol. Microbiol.">
        <title>The Global Catalogue of Microorganisms (GCM) 10K type strain sequencing project: providing services to taxonomists for standard genome sequencing and annotation.</title>
        <authorList>
            <consortium name="The Broad Institute Genomics Platform"/>
            <consortium name="The Broad Institute Genome Sequencing Center for Infectious Disease"/>
            <person name="Wu L."/>
            <person name="Ma J."/>
        </authorList>
    </citation>
    <scope>NUCLEOTIDE SEQUENCE [LARGE SCALE GENOMIC DNA]</scope>
    <source>
        <strain evidence="2">KCTC 19466</strain>
    </source>
</reference>
<comment type="caution">
    <text evidence="1">The sequence shown here is derived from an EMBL/GenBank/DDBJ whole genome shotgun (WGS) entry which is preliminary data.</text>
</comment>
<dbReference type="InterPro" id="IPR005583">
    <property type="entry name" value="YaaA"/>
</dbReference>
<keyword evidence="2" id="KW-1185">Reference proteome</keyword>